<dbReference type="Proteomes" id="UP000290289">
    <property type="component" value="Chromosome 9"/>
</dbReference>
<protein>
    <recommendedName>
        <fullName evidence="3">Pentacotripeptide-repeat region of PRORP domain-containing protein</fullName>
    </recommendedName>
</protein>
<evidence type="ECO:0008006" key="3">
    <source>
        <dbReference type="Google" id="ProtNLM"/>
    </source>
</evidence>
<sequence>MFLANEKRINKARSVFDKMSEKNVINAREKPDEVTFVNSLSACGLHSSFEHGELVAKEIDKLGHAHPASYSTLSKIHSERGVWNSVQEFRKTMEEKGIRKQNAGSWVEFLHGMR</sequence>
<dbReference type="GO" id="GO:0009451">
    <property type="term" value="P:RNA modification"/>
    <property type="evidence" value="ECO:0007669"/>
    <property type="project" value="InterPro"/>
</dbReference>
<dbReference type="Gene3D" id="1.25.40.10">
    <property type="entry name" value="Tetratricopeptide repeat domain"/>
    <property type="match status" value="1"/>
</dbReference>
<dbReference type="Pfam" id="PF20431">
    <property type="entry name" value="E_motif"/>
    <property type="match status" value="1"/>
</dbReference>
<dbReference type="AlphaFoldDB" id="A0A498J5H8"/>
<proteinExistence type="predicted"/>
<dbReference type="PANTHER" id="PTHR47926:SF433">
    <property type="entry name" value="PENTATRICOPEPTIDE REPEAT-CONTAINING PROTEIN"/>
    <property type="match status" value="1"/>
</dbReference>
<gene>
    <name evidence="1" type="ORF">DVH24_035514</name>
</gene>
<name>A0A498J5H8_MALDO</name>
<dbReference type="InterPro" id="IPR011990">
    <property type="entry name" value="TPR-like_helical_dom_sf"/>
</dbReference>
<dbReference type="PANTHER" id="PTHR47926">
    <property type="entry name" value="PENTATRICOPEPTIDE REPEAT-CONTAINING PROTEIN"/>
    <property type="match status" value="1"/>
</dbReference>
<comment type="caution">
    <text evidence="1">The sequence shown here is derived from an EMBL/GenBank/DDBJ whole genome shotgun (WGS) entry which is preliminary data.</text>
</comment>
<evidence type="ECO:0000313" key="1">
    <source>
        <dbReference type="EMBL" id="RXH90750.1"/>
    </source>
</evidence>
<evidence type="ECO:0000313" key="2">
    <source>
        <dbReference type="Proteomes" id="UP000290289"/>
    </source>
</evidence>
<accession>A0A498J5H8</accession>
<dbReference type="EMBL" id="RDQH01000335">
    <property type="protein sequence ID" value="RXH90750.1"/>
    <property type="molecule type" value="Genomic_DNA"/>
</dbReference>
<reference evidence="1 2" key="1">
    <citation type="submission" date="2018-10" db="EMBL/GenBank/DDBJ databases">
        <title>A high-quality apple genome assembly.</title>
        <authorList>
            <person name="Hu J."/>
        </authorList>
    </citation>
    <scope>NUCLEOTIDE SEQUENCE [LARGE SCALE GENOMIC DNA]</scope>
    <source>
        <strain evidence="2">cv. HFTH1</strain>
        <tissue evidence="1">Young leaf</tissue>
    </source>
</reference>
<dbReference type="InterPro" id="IPR046848">
    <property type="entry name" value="E_motif"/>
</dbReference>
<organism evidence="1 2">
    <name type="scientific">Malus domestica</name>
    <name type="common">Apple</name>
    <name type="synonym">Pyrus malus</name>
    <dbReference type="NCBI Taxonomy" id="3750"/>
    <lineage>
        <taxon>Eukaryota</taxon>
        <taxon>Viridiplantae</taxon>
        <taxon>Streptophyta</taxon>
        <taxon>Embryophyta</taxon>
        <taxon>Tracheophyta</taxon>
        <taxon>Spermatophyta</taxon>
        <taxon>Magnoliopsida</taxon>
        <taxon>eudicotyledons</taxon>
        <taxon>Gunneridae</taxon>
        <taxon>Pentapetalae</taxon>
        <taxon>rosids</taxon>
        <taxon>fabids</taxon>
        <taxon>Rosales</taxon>
        <taxon>Rosaceae</taxon>
        <taxon>Amygdaloideae</taxon>
        <taxon>Maleae</taxon>
        <taxon>Malus</taxon>
    </lineage>
</organism>
<dbReference type="InterPro" id="IPR046960">
    <property type="entry name" value="PPR_At4g14850-like_plant"/>
</dbReference>
<dbReference type="GO" id="GO:0003723">
    <property type="term" value="F:RNA binding"/>
    <property type="evidence" value="ECO:0007669"/>
    <property type="project" value="InterPro"/>
</dbReference>
<keyword evidence="2" id="KW-1185">Reference proteome</keyword>